<gene>
    <name evidence="2" type="ORF">COO91_05021</name>
</gene>
<dbReference type="Pfam" id="PF21814">
    <property type="entry name" value="DUF6883"/>
    <property type="match status" value="1"/>
</dbReference>
<dbReference type="Proteomes" id="UP000232003">
    <property type="component" value="Chromosome"/>
</dbReference>
<reference evidence="2 3" key="1">
    <citation type="submission" date="2017-11" db="EMBL/GenBank/DDBJ databases">
        <title>Complete genome of a free-living desiccation-tolerant cyanobacterium and its photosynthetic adaptation to extreme terrestrial habitat.</title>
        <authorList>
            <person name="Shang J."/>
        </authorList>
    </citation>
    <scope>NUCLEOTIDE SEQUENCE [LARGE SCALE GENOMIC DNA]</scope>
    <source>
        <strain evidence="2 3">CCNUN1</strain>
    </source>
</reference>
<name>A0A2K8SUE9_9NOSO</name>
<dbReference type="KEGG" id="nfl:COO91_05021"/>
<proteinExistence type="predicted"/>
<keyword evidence="3" id="KW-1185">Reference proteome</keyword>
<organism evidence="2 3">
    <name type="scientific">Nostoc flagelliforme CCNUN1</name>
    <dbReference type="NCBI Taxonomy" id="2038116"/>
    <lineage>
        <taxon>Bacteria</taxon>
        <taxon>Bacillati</taxon>
        <taxon>Cyanobacteriota</taxon>
        <taxon>Cyanophyceae</taxon>
        <taxon>Nostocales</taxon>
        <taxon>Nostocaceae</taxon>
        <taxon>Nostoc</taxon>
    </lineage>
</organism>
<evidence type="ECO:0000259" key="1">
    <source>
        <dbReference type="Pfam" id="PF21814"/>
    </source>
</evidence>
<feature type="domain" description="DUF6883" evidence="1">
    <location>
        <begin position="2"/>
        <end position="109"/>
    </location>
</feature>
<dbReference type="RefSeq" id="WP_100900167.1">
    <property type="nucleotide sequence ID" value="NZ_CAWNNC010000001.1"/>
</dbReference>
<evidence type="ECO:0000313" key="3">
    <source>
        <dbReference type="Proteomes" id="UP000232003"/>
    </source>
</evidence>
<sequence length="110" mass="12487">MKLPNPECAIVETDKITGYCLNPEHPEGKHKARVFKSALDLNLDDAEELQAILLQAVVNYDAIPGKRNSYGQKYIIDFPLNRSDKQAIIQSVWIVRNNEGFPRLVTCYVI</sequence>
<accession>A0A2K8SUE9</accession>
<dbReference type="AlphaFoldDB" id="A0A2K8SUE9"/>
<dbReference type="EMBL" id="CP024785">
    <property type="protein sequence ID" value="AUB39037.1"/>
    <property type="molecule type" value="Genomic_DNA"/>
</dbReference>
<protein>
    <submittedName>
        <fullName evidence="2">Type VI protein secretion system component Hcp</fullName>
    </submittedName>
</protein>
<evidence type="ECO:0000313" key="2">
    <source>
        <dbReference type="EMBL" id="AUB39037.1"/>
    </source>
</evidence>
<dbReference type="InterPro" id="IPR049250">
    <property type="entry name" value="DUF6883"/>
</dbReference>
<dbReference type="OrthoDB" id="5801353at2"/>